<protein>
    <submittedName>
        <fullName evidence="1">Uncharacterized protein</fullName>
    </submittedName>
</protein>
<sequence>MSWPHLPFRLQQVCEDVRSDPLDTIVAVGLDDPACQQDEALRMVGDVSENASGFPEAVVAPLSLGRGPLIASLGWCLMVQ</sequence>
<keyword evidence="2" id="KW-1185">Reference proteome</keyword>
<gene>
    <name evidence="1" type="ORF">ACFQ2S_01275</name>
</gene>
<evidence type="ECO:0000313" key="1">
    <source>
        <dbReference type="EMBL" id="MFD0978270.1"/>
    </source>
</evidence>
<dbReference type="Proteomes" id="UP001597108">
    <property type="component" value="Unassembled WGS sequence"/>
</dbReference>
<reference evidence="2" key="1">
    <citation type="journal article" date="2019" name="Int. J. Syst. Evol. Microbiol.">
        <title>The Global Catalogue of Microorganisms (GCM) 10K type strain sequencing project: providing services to taxonomists for standard genome sequencing and annotation.</title>
        <authorList>
            <consortium name="The Broad Institute Genomics Platform"/>
            <consortium name="The Broad Institute Genome Sequencing Center for Infectious Disease"/>
            <person name="Wu L."/>
            <person name="Ma J."/>
        </authorList>
    </citation>
    <scope>NUCLEOTIDE SEQUENCE [LARGE SCALE GENOMIC DNA]</scope>
    <source>
        <strain evidence="2">CCUG 60524</strain>
    </source>
</reference>
<comment type="caution">
    <text evidence="1">The sequence shown here is derived from an EMBL/GenBank/DDBJ whole genome shotgun (WGS) entry which is preliminary data.</text>
</comment>
<accession>A0ABW3IK54</accession>
<proteinExistence type="predicted"/>
<dbReference type="RefSeq" id="WP_156461663.1">
    <property type="nucleotide sequence ID" value="NZ_JBHTJT010000005.1"/>
</dbReference>
<name>A0ABW3IK54_9RHOB</name>
<dbReference type="EMBL" id="JBHTJT010000005">
    <property type="protein sequence ID" value="MFD0978270.1"/>
    <property type="molecule type" value="Genomic_DNA"/>
</dbReference>
<organism evidence="1 2">
    <name type="scientific">Tropicimonas aquimaris</name>
    <dbReference type="NCBI Taxonomy" id="914152"/>
    <lineage>
        <taxon>Bacteria</taxon>
        <taxon>Pseudomonadati</taxon>
        <taxon>Pseudomonadota</taxon>
        <taxon>Alphaproteobacteria</taxon>
        <taxon>Rhodobacterales</taxon>
        <taxon>Roseobacteraceae</taxon>
        <taxon>Tropicimonas</taxon>
    </lineage>
</organism>
<evidence type="ECO:0000313" key="2">
    <source>
        <dbReference type="Proteomes" id="UP001597108"/>
    </source>
</evidence>